<evidence type="ECO:0000313" key="1">
    <source>
        <dbReference type="EMBL" id="MCI2286123.1"/>
    </source>
</evidence>
<accession>A0ABS9X7C1</accession>
<dbReference type="Proteomes" id="UP001139646">
    <property type="component" value="Unassembled WGS sequence"/>
</dbReference>
<name>A0ABS9X7C1_9GAMM</name>
<sequence length="260" mass="29920">MTLEEIGHTYSFLLKKRIARSYKAKNIGSDERYIGALLERNIDSISDLQSFLYSQQLKLEILDAQAYNLGDQGNAFVLIPSHSDTEILPTHLRTKELWDAVKDGARNENKYISVVWTSYLYLHLLYALYTQENRPIQAISTFKDTWISEDDFTTRVIEGIEGMRNEESSGDEQKTIADVLTDAKVTDISKRVSRFFSAMERFNVLEKLTAKEAGFNFQESEKYIYTQTLWSAVDIARNFYRNASLVLTLPSTNNIKSFSE</sequence>
<comment type="caution">
    <text evidence="1">The sequence shown here is derived from an EMBL/GenBank/DDBJ whole genome shotgun (WGS) entry which is preliminary data.</text>
</comment>
<protein>
    <submittedName>
        <fullName evidence="1">Uncharacterized protein</fullName>
    </submittedName>
</protein>
<evidence type="ECO:0000313" key="2">
    <source>
        <dbReference type="Proteomes" id="UP001139646"/>
    </source>
</evidence>
<dbReference type="RefSeq" id="WP_242289335.1">
    <property type="nucleotide sequence ID" value="NZ_JAKKSL010000007.1"/>
</dbReference>
<keyword evidence="2" id="KW-1185">Reference proteome</keyword>
<organism evidence="1 2">
    <name type="scientific">Colwellia maritima</name>
    <dbReference type="NCBI Taxonomy" id="2912588"/>
    <lineage>
        <taxon>Bacteria</taxon>
        <taxon>Pseudomonadati</taxon>
        <taxon>Pseudomonadota</taxon>
        <taxon>Gammaproteobacteria</taxon>
        <taxon>Alteromonadales</taxon>
        <taxon>Colwelliaceae</taxon>
        <taxon>Colwellia</taxon>
    </lineage>
</organism>
<reference evidence="1" key="1">
    <citation type="submission" date="2022-01" db="EMBL/GenBank/DDBJ databases">
        <title>Colwellia maritima, isolated from seawater.</title>
        <authorList>
            <person name="Kristyanto S."/>
            <person name="Jung J."/>
            <person name="Jeon C.O."/>
        </authorList>
    </citation>
    <scope>NUCLEOTIDE SEQUENCE</scope>
    <source>
        <strain evidence="1">MSW7</strain>
    </source>
</reference>
<gene>
    <name evidence="1" type="ORF">L3081_25220</name>
</gene>
<proteinExistence type="predicted"/>
<dbReference type="EMBL" id="JAKKSL010000007">
    <property type="protein sequence ID" value="MCI2286123.1"/>
    <property type="molecule type" value="Genomic_DNA"/>
</dbReference>